<evidence type="ECO:0000313" key="3">
    <source>
        <dbReference type="Proteomes" id="UP000031623"/>
    </source>
</evidence>
<dbReference type="AlphaFoldDB" id="A0A090ACE7"/>
<dbReference type="KEGG" id="tig:THII_1096"/>
<name>A0A090ACE7_9GAMM</name>
<keyword evidence="3" id="KW-1185">Reference proteome</keyword>
<sequence>MEAERLNYGANNPPTVQNYGEVYNKICHNTVAQTFAIMHHVEGNFFKIYSDPELLPQLDQLTTSIALKLMLANYSKFTEFYTSSIADYMASGVSFIIDMGRYYAIFLLIQLGFFTYFYLKTRQVLFFAFLCINIVHFMNYGLVMLVEVVMIRYSFYTDILQLVFQLIIFYYIIRFISNNLFIFKNKLVSLFKSDRLYKFE</sequence>
<feature type="transmembrane region" description="Helical" evidence="1">
    <location>
        <begin position="102"/>
        <end position="119"/>
    </location>
</feature>
<dbReference type="Proteomes" id="UP000031623">
    <property type="component" value="Chromosome"/>
</dbReference>
<evidence type="ECO:0000313" key="2">
    <source>
        <dbReference type="EMBL" id="BAP55393.1"/>
    </source>
</evidence>
<accession>A0A090ACE7</accession>
<organism evidence="2 3">
    <name type="scientific">Thioploca ingrica</name>
    <dbReference type="NCBI Taxonomy" id="40754"/>
    <lineage>
        <taxon>Bacteria</taxon>
        <taxon>Pseudomonadati</taxon>
        <taxon>Pseudomonadota</taxon>
        <taxon>Gammaproteobacteria</taxon>
        <taxon>Thiotrichales</taxon>
        <taxon>Thiotrichaceae</taxon>
        <taxon>Thioploca</taxon>
    </lineage>
</organism>
<dbReference type="HOGENOM" id="CLU_1365684_0_0_6"/>
<feature type="transmembrane region" description="Helical" evidence="1">
    <location>
        <begin position="125"/>
        <end position="146"/>
    </location>
</feature>
<proteinExistence type="predicted"/>
<protein>
    <submittedName>
        <fullName evidence="2">Uncharacterized protein</fullName>
    </submittedName>
</protein>
<gene>
    <name evidence="2" type="ORF">THII_1096</name>
</gene>
<feature type="transmembrane region" description="Helical" evidence="1">
    <location>
        <begin position="153"/>
        <end position="173"/>
    </location>
</feature>
<dbReference type="STRING" id="40754.THII_1096"/>
<keyword evidence="1" id="KW-0812">Transmembrane</keyword>
<dbReference type="EMBL" id="AP014633">
    <property type="protein sequence ID" value="BAP55393.1"/>
    <property type="molecule type" value="Genomic_DNA"/>
</dbReference>
<reference evidence="2 3" key="1">
    <citation type="journal article" date="2014" name="ISME J.">
        <title>Ecophysiology of Thioploca ingrica as revealed by the complete genome sequence supplemented with proteomic evidence.</title>
        <authorList>
            <person name="Kojima H."/>
            <person name="Ogura Y."/>
            <person name="Yamamoto N."/>
            <person name="Togashi T."/>
            <person name="Mori H."/>
            <person name="Watanabe T."/>
            <person name="Nemoto F."/>
            <person name="Kurokawa K."/>
            <person name="Hayashi T."/>
            <person name="Fukui M."/>
        </authorList>
    </citation>
    <scope>NUCLEOTIDE SEQUENCE [LARGE SCALE GENOMIC DNA]</scope>
</reference>
<keyword evidence="1" id="KW-1133">Transmembrane helix</keyword>
<keyword evidence="1" id="KW-0472">Membrane</keyword>
<evidence type="ECO:0000256" key="1">
    <source>
        <dbReference type="SAM" id="Phobius"/>
    </source>
</evidence>